<evidence type="ECO:0000313" key="3">
    <source>
        <dbReference type="EMBL" id="PHU36844.1"/>
    </source>
</evidence>
<proteinExistence type="predicted"/>
<evidence type="ECO:0008006" key="5">
    <source>
        <dbReference type="Google" id="ProtNLM"/>
    </source>
</evidence>
<dbReference type="Proteomes" id="UP000224563">
    <property type="component" value="Unassembled WGS sequence"/>
</dbReference>
<dbReference type="Gene3D" id="2.60.40.4270">
    <property type="entry name" value="Listeria-Bacteroides repeat domain"/>
    <property type="match status" value="1"/>
</dbReference>
<organism evidence="3 4">
    <name type="scientific">Agathobacter ruminis</name>
    <dbReference type="NCBI Taxonomy" id="1712665"/>
    <lineage>
        <taxon>Bacteria</taxon>
        <taxon>Bacillati</taxon>
        <taxon>Bacillota</taxon>
        <taxon>Clostridia</taxon>
        <taxon>Lachnospirales</taxon>
        <taxon>Lachnospiraceae</taxon>
        <taxon>Agathobacter</taxon>
    </lineage>
</organism>
<gene>
    <name evidence="3" type="ORF">CSX02_10885</name>
</gene>
<name>A0A2G3E0R9_9FIRM</name>
<sequence>MKRKLVTALVLGALMVGSLSACGGSDKGTDAAKNQTATESEQKDSECTVTVYDSDGKTVLDTVKVESGKTLDIEAPTKDGYTFMGWYATPELSRAFDATAAITADTSIYAGFAQYTEDTRTFYIVGSGESDVLKESNWGAVVGDAQKLTKESNDKANVYTITLDLQAGDQFQFAIDKNWSDQRGFGYLTSVEQDGTEYFKSAGSLGDASVKKSNIEVAVAGNYTFTLTTYPAEDIYDTEDAYYTEATKENFNLNPYDTITFTYNGK</sequence>
<evidence type="ECO:0000256" key="2">
    <source>
        <dbReference type="SAM" id="SignalP"/>
    </source>
</evidence>
<dbReference type="InterPro" id="IPR013378">
    <property type="entry name" value="InlB-like_B-rpt"/>
</dbReference>
<dbReference type="NCBIfam" id="TIGR02543">
    <property type="entry name" value="List_Bact_rpt"/>
    <property type="match status" value="1"/>
</dbReference>
<keyword evidence="4" id="KW-1185">Reference proteome</keyword>
<protein>
    <recommendedName>
        <fullName evidence="5">Bacterial repeat domain-containing protein</fullName>
    </recommendedName>
</protein>
<comment type="subcellular location">
    <subcellularLocation>
        <location evidence="1">Cell envelope</location>
    </subcellularLocation>
</comment>
<dbReference type="Gene3D" id="2.60.40.3620">
    <property type="match status" value="1"/>
</dbReference>
<comment type="caution">
    <text evidence="3">The sequence shown here is derived from an EMBL/GenBank/DDBJ whole genome shotgun (WGS) entry which is preliminary data.</text>
</comment>
<dbReference type="RefSeq" id="WP_099386700.1">
    <property type="nucleotide sequence ID" value="NZ_JANSWH010000042.1"/>
</dbReference>
<evidence type="ECO:0000313" key="4">
    <source>
        <dbReference type="Proteomes" id="UP000224563"/>
    </source>
</evidence>
<evidence type="ECO:0000256" key="1">
    <source>
        <dbReference type="ARBA" id="ARBA00004196"/>
    </source>
</evidence>
<feature type="chain" id="PRO_5039046390" description="Bacterial repeat domain-containing protein" evidence="2">
    <location>
        <begin position="24"/>
        <end position="266"/>
    </location>
</feature>
<reference evidence="3 4" key="2">
    <citation type="submission" date="2017-10" db="EMBL/GenBank/DDBJ databases">
        <authorList>
            <person name="Banno H."/>
            <person name="Chua N.-H."/>
        </authorList>
    </citation>
    <scope>NUCLEOTIDE SEQUENCE [LARGE SCALE GENOMIC DNA]</scope>
    <source>
        <strain evidence="3 4">JK623</strain>
    </source>
</reference>
<dbReference type="AlphaFoldDB" id="A0A2G3E0R9"/>
<reference evidence="3 4" key="1">
    <citation type="submission" date="2017-10" db="EMBL/GenBank/DDBJ databases">
        <title>Resolving the taxonomy of Roseburia spp., Eubacterium rectale and Agathobacter spp. through phylogenomic analysis.</title>
        <authorList>
            <person name="Sheridan P.O."/>
            <person name="Walker A.W."/>
            <person name="Duncan S.H."/>
            <person name="Scott K.P."/>
            <person name="Toole P.W.O."/>
            <person name="Luis P."/>
            <person name="Flint H.J."/>
        </authorList>
    </citation>
    <scope>NUCLEOTIDE SEQUENCE [LARGE SCALE GENOMIC DNA]</scope>
    <source>
        <strain evidence="3 4">JK623</strain>
    </source>
</reference>
<dbReference type="PROSITE" id="PS51257">
    <property type="entry name" value="PROKAR_LIPOPROTEIN"/>
    <property type="match status" value="1"/>
</dbReference>
<dbReference type="GO" id="GO:0030313">
    <property type="term" value="C:cell envelope"/>
    <property type="evidence" value="ECO:0007669"/>
    <property type="project" value="UniProtKB-SubCell"/>
</dbReference>
<keyword evidence="2" id="KW-0732">Signal</keyword>
<feature type="signal peptide" evidence="2">
    <location>
        <begin position="1"/>
        <end position="23"/>
    </location>
</feature>
<accession>A0A2G3E0R9</accession>
<dbReference type="InterPro" id="IPR042229">
    <property type="entry name" value="Listeria/Bacterioides_rpt_sf"/>
</dbReference>
<dbReference type="Pfam" id="PF09479">
    <property type="entry name" value="Flg_new"/>
    <property type="match status" value="1"/>
</dbReference>
<dbReference type="EMBL" id="PDYG01000112">
    <property type="protein sequence ID" value="PHU36844.1"/>
    <property type="molecule type" value="Genomic_DNA"/>
</dbReference>